<dbReference type="NCBIfam" id="TIGR00336">
    <property type="entry name" value="pyrE"/>
    <property type="match status" value="1"/>
</dbReference>
<comment type="catalytic activity">
    <reaction evidence="16">
        <text>orotidine 5'-phosphate + H(+) = UMP + CO2</text>
        <dbReference type="Rhea" id="RHEA:11596"/>
        <dbReference type="ChEBI" id="CHEBI:15378"/>
        <dbReference type="ChEBI" id="CHEBI:16526"/>
        <dbReference type="ChEBI" id="CHEBI:57538"/>
        <dbReference type="ChEBI" id="CHEBI:57865"/>
        <dbReference type="EC" id="4.1.1.23"/>
    </reaction>
</comment>
<comment type="similarity">
    <text evidence="4">Belongs to the purine/pyrimidine phosphoribosyltransferase family. PyrE subfamily.</text>
</comment>
<dbReference type="InterPro" id="IPR011060">
    <property type="entry name" value="RibuloseP-bd_barrel"/>
</dbReference>
<evidence type="ECO:0000256" key="3">
    <source>
        <dbReference type="ARBA" id="ARBA00004889"/>
    </source>
</evidence>
<reference evidence="18" key="1">
    <citation type="submission" date="2010-02" db="EMBL/GenBank/DDBJ databases">
        <title>Sequencing and annotation of the Blastocystis hominis genome.</title>
        <authorList>
            <person name="Wincker P."/>
        </authorList>
    </citation>
    <scope>NUCLEOTIDE SEQUENCE</scope>
    <source>
        <strain evidence="18">Singapore isolate B</strain>
    </source>
</reference>
<dbReference type="GO" id="GO:0044205">
    <property type="term" value="P:'de novo' UMP biosynthetic process"/>
    <property type="evidence" value="ECO:0007669"/>
    <property type="project" value="UniProtKB-UniPathway"/>
</dbReference>
<dbReference type="PANTHER" id="PTHR43375:SF1">
    <property type="entry name" value="OROTIDINE 5'-PHOSPHATE DECARBOXYLASE"/>
    <property type="match status" value="1"/>
</dbReference>
<dbReference type="SMART" id="SM00934">
    <property type="entry name" value="OMPdecase"/>
    <property type="match status" value="1"/>
</dbReference>
<dbReference type="PANTHER" id="PTHR43375">
    <property type="entry name" value="OROTIDINE 5'-PHOSPHATE DECARBOXYLASE"/>
    <property type="match status" value="1"/>
</dbReference>
<comment type="subunit">
    <text evidence="6">Homodimer.</text>
</comment>
<evidence type="ECO:0000313" key="19">
    <source>
        <dbReference type="Proteomes" id="UP000008312"/>
    </source>
</evidence>
<keyword evidence="14" id="KW-0456">Lyase</keyword>
<sequence length="485" mass="52811">MKFFDMLNARIEKSHSLLCVGLDPHGQELTEHTPEGLKAFCARLIEATKDVACCYKPNSAFFEAIPGGVEALAEIIKTIPEDIPVLLDVKRGDISTTAQAYAQAAKQVGAHGVTLNSYMGYDAIKPFLEEDWGGCFILCKTSNPSSNEFQILRTRDTDGEERFLYEIFARKAAEWGTGVVVGATDGTALRNVRALCPDIWILAPGVGAQGGDLDDVIRAAIRDDGKGIIVPISRGISRAEDPRATAIRYRDQINESIQRVLAERAAAPKPQLSSTQKQFIEAAIRASVLRFGEFKLKSGRMSPYFFNMGNFKSGQDMLDVAESYARTILERAPEFDVIFGPAYKGIPLAAAVAAALAAHGRNVEFAYNRKEAKDHGEGGCIVGSALKDKRVLVIDDVITAGTATRESVGIIEKEGGKVVGLVIALNRQEKGNDSDLSAVQQIEKDYNFPVVSIVDLNSLINYLNQSGELSSYLEAITKYREMYGA</sequence>
<dbReference type="InterPro" id="IPR029057">
    <property type="entry name" value="PRTase-like"/>
</dbReference>
<dbReference type="Pfam" id="PF00156">
    <property type="entry name" value="Pribosyltran"/>
    <property type="match status" value="1"/>
</dbReference>
<dbReference type="EMBL" id="FN668689">
    <property type="protein sequence ID" value="CBK24802.2"/>
    <property type="molecule type" value="Genomic_DNA"/>
</dbReference>
<evidence type="ECO:0000256" key="15">
    <source>
        <dbReference type="ARBA" id="ARBA00033428"/>
    </source>
</evidence>
<comment type="function">
    <text evidence="1">Catalyzes the transfer of a ribosyl phosphate group from 5-phosphoribose 1-diphosphate to orotate, leading to the formation of orotidine monophosphate (OMP).</text>
</comment>
<dbReference type="OMA" id="PNPEMMP"/>
<organism evidence="18">
    <name type="scientific">Blastocystis hominis</name>
    <dbReference type="NCBI Taxonomy" id="12968"/>
    <lineage>
        <taxon>Eukaryota</taxon>
        <taxon>Sar</taxon>
        <taxon>Stramenopiles</taxon>
        <taxon>Bigyra</taxon>
        <taxon>Opalozoa</taxon>
        <taxon>Opalinata</taxon>
        <taxon>Blastocystidae</taxon>
        <taxon>Blastocystis</taxon>
    </lineage>
</organism>
<comment type="pathway">
    <text evidence="2">Pyrimidine metabolism; UMP biosynthesis via de novo pathway; UMP from orotate: step 2/2.</text>
</comment>
<evidence type="ECO:0000256" key="10">
    <source>
        <dbReference type="ARBA" id="ARBA00022676"/>
    </source>
</evidence>
<dbReference type="HAMAP" id="MF_01208">
    <property type="entry name" value="PyrE"/>
    <property type="match status" value="1"/>
</dbReference>
<dbReference type="Gene3D" id="3.40.50.2020">
    <property type="match status" value="1"/>
</dbReference>
<evidence type="ECO:0000256" key="1">
    <source>
        <dbReference type="ARBA" id="ARBA00003769"/>
    </source>
</evidence>
<dbReference type="AlphaFoldDB" id="D8M9R3"/>
<dbReference type="GeneID" id="24921514"/>
<dbReference type="CDD" id="cd06223">
    <property type="entry name" value="PRTases_typeI"/>
    <property type="match status" value="1"/>
</dbReference>
<dbReference type="InterPro" id="IPR000836">
    <property type="entry name" value="PRTase_dom"/>
</dbReference>
<evidence type="ECO:0000256" key="9">
    <source>
        <dbReference type="ARBA" id="ARBA00021923"/>
    </source>
</evidence>
<evidence type="ECO:0000256" key="13">
    <source>
        <dbReference type="ARBA" id="ARBA00022975"/>
    </source>
</evidence>
<feature type="domain" description="Orotidine 5'-phosphate decarboxylase" evidence="17">
    <location>
        <begin position="17"/>
        <end position="249"/>
    </location>
</feature>
<name>D8M9R3_BLAHO</name>
<evidence type="ECO:0000256" key="5">
    <source>
        <dbReference type="ARBA" id="ARBA00008847"/>
    </source>
</evidence>
<dbReference type="Gene3D" id="3.20.20.70">
    <property type="entry name" value="Aldolase class I"/>
    <property type="match status" value="1"/>
</dbReference>
<dbReference type="EC" id="2.4.2.10" evidence="7"/>
<evidence type="ECO:0000256" key="16">
    <source>
        <dbReference type="ARBA" id="ARBA00049157"/>
    </source>
</evidence>
<keyword evidence="19" id="KW-1185">Reference proteome</keyword>
<keyword evidence="12" id="KW-0210">Decarboxylase</keyword>
<dbReference type="FunFam" id="3.40.50.2020:FF:000008">
    <property type="entry name" value="Orotate phosphoribosyltransferase"/>
    <property type="match status" value="1"/>
</dbReference>
<evidence type="ECO:0000256" key="12">
    <source>
        <dbReference type="ARBA" id="ARBA00022793"/>
    </source>
</evidence>
<evidence type="ECO:0000256" key="11">
    <source>
        <dbReference type="ARBA" id="ARBA00022679"/>
    </source>
</evidence>
<dbReference type="GO" id="GO:0004588">
    <property type="term" value="F:orotate phosphoribosyltransferase activity"/>
    <property type="evidence" value="ECO:0007669"/>
    <property type="project" value="UniProtKB-EC"/>
</dbReference>
<evidence type="ECO:0000259" key="17">
    <source>
        <dbReference type="SMART" id="SM00934"/>
    </source>
</evidence>
<dbReference type="EC" id="4.1.1.23" evidence="8"/>
<keyword evidence="13" id="KW-0665">Pyrimidine biosynthesis</keyword>
<comment type="similarity">
    <text evidence="5">Belongs to the OMP decarboxylase family. Type 2 subfamily.</text>
</comment>
<dbReference type="InterPro" id="IPR004467">
    <property type="entry name" value="Or_phspho_trans_dom"/>
</dbReference>
<dbReference type="GO" id="GO:0004590">
    <property type="term" value="F:orotidine-5'-phosphate decarboxylase activity"/>
    <property type="evidence" value="ECO:0007669"/>
    <property type="project" value="UniProtKB-EC"/>
</dbReference>
<evidence type="ECO:0000313" key="18">
    <source>
        <dbReference type="EMBL" id="CBK24802.2"/>
    </source>
</evidence>
<dbReference type="Pfam" id="PF00215">
    <property type="entry name" value="OMPdecase"/>
    <property type="match status" value="1"/>
</dbReference>
<dbReference type="NCBIfam" id="TIGR02127">
    <property type="entry name" value="pyrF_sub2"/>
    <property type="match status" value="1"/>
</dbReference>
<evidence type="ECO:0000256" key="4">
    <source>
        <dbReference type="ARBA" id="ARBA00006340"/>
    </source>
</evidence>
<evidence type="ECO:0000256" key="2">
    <source>
        <dbReference type="ARBA" id="ARBA00004861"/>
    </source>
</evidence>
<dbReference type="InParanoid" id="D8M9R3"/>
<dbReference type="InterPro" id="IPR011995">
    <property type="entry name" value="OMPdecase_type-2"/>
</dbReference>
<dbReference type="CDD" id="cd04725">
    <property type="entry name" value="OMP_decarboxylase_like"/>
    <property type="match status" value="1"/>
</dbReference>
<dbReference type="GO" id="GO:0006207">
    <property type="term" value="P:'de novo' pyrimidine nucleobase biosynthetic process"/>
    <property type="evidence" value="ECO:0007669"/>
    <property type="project" value="InterPro"/>
</dbReference>
<dbReference type="SUPFAM" id="SSF53271">
    <property type="entry name" value="PRTase-like"/>
    <property type="match status" value="1"/>
</dbReference>
<keyword evidence="11" id="KW-0808">Transferase</keyword>
<dbReference type="UniPathway" id="UPA00070">
    <property type="reaction ID" value="UER00119"/>
</dbReference>
<dbReference type="Proteomes" id="UP000008312">
    <property type="component" value="Unassembled WGS sequence"/>
</dbReference>
<accession>D8M9R3</accession>
<proteinExistence type="inferred from homology"/>
<dbReference type="InterPro" id="IPR001754">
    <property type="entry name" value="OMPdeCOase_dom"/>
</dbReference>
<dbReference type="InterPro" id="IPR023031">
    <property type="entry name" value="OPRT"/>
</dbReference>
<dbReference type="SUPFAM" id="SSF51366">
    <property type="entry name" value="Ribulose-phoshate binding barrel"/>
    <property type="match status" value="1"/>
</dbReference>
<comment type="pathway">
    <text evidence="3">Pyrimidine metabolism; UMP biosynthesis via de novo pathway; UMP from orotate: step 1/2.</text>
</comment>
<protein>
    <recommendedName>
        <fullName evidence="9">Orotidine 5'-phosphate decarboxylase</fullName>
        <ecNumber evidence="7">2.4.2.10</ecNumber>
        <ecNumber evidence="8">4.1.1.23</ecNumber>
    </recommendedName>
    <alternativeName>
        <fullName evidence="15">OMP decarboxylase</fullName>
    </alternativeName>
</protein>
<keyword evidence="10" id="KW-0328">Glycosyltransferase</keyword>
<dbReference type="RefSeq" id="XP_012898850.1">
    <property type="nucleotide sequence ID" value="XM_013043396.1"/>
</dbReference>
<evidence type="ECO:0000256" key="8">
    <source>
        <dbReference type="ARBA" id="ARBA00012321"/>
    </source>
</evidence>
<gene>
    <name evidence="18" type="ORF">GSBLH_T00004489001</name>
</gene>
<evidence type="ECO:0000256" key="6">
    <source>
        <dbReference type="ARBA" id="ARBA00011738"/>
    </source>
</evidence>
<dbReference type="InterPro" id="IPR013785">
    <property type="entry name" value="Aldolase_TIM"/>
</dbReference>
<evidence type="ECO:0000256" key="7">
    <source>
        <dbReference type="ARBA" id="ARBA00011971"/>
    </source>
</evidence>
<evidence type="ECO:0000256" key="14">
    <source>
        <dbReference type="ARBA" id="ARBA00023239"/>
    </source>
</evidence>
<dbReference type="OrthoDB" id="5553476at2759"/>